<evidence type="ECO:0000256" key="11">
    <source>
        <dbReference type="SAM" id="MobiDB-lite"/>
    </source>
</evidence>
<dbReference type="GO" id="GO:0006429">
    <property type="term" value="P:leucyl-tRNA aminoacylation"/>
    <property type="evidence" value="ECO:0007669"/>
    <property type="project" value="InterPro"/>
</dbReference>
<evidence type="ECO:0000256" key="1">
    <source>
        <dbReference type="ARBA" id="ARBA00005594"/>
    </source>
</evidence>
<keyword evidence="16" id="KW-1185">Reference proteome</keyword>
<dbReference type="InterPro" id="IPR009008">
    <property type="entry name" value="Val/Leu/Ile-tRNA-synth_edit"/>
</dbReference>
<keyword evidence="5 10" id="KW-0067">ATP-binding</keyword>
<feature type="domain" description="Methionyl/Valyl/Leucyl/Isoleucyl-tRNA synthetase anticodon-binding" evidence="13">
    <location>
        <begin position="821"/>
        <end position="944"/>
    </location>
</feature>
<keyword evidence="4 10" id="KW-0547">Nucleotide-binding</keyword>
<dbReference type="EMBL" id="MVGC01000610">
    <property type="protein sequence ID" value="RJE18170.1"/>
    <property type="molecule type" value="Genomic_DNA"/>
</dbReference>
<evidence type="ECO:0000256" key="9">
    <source>
        <dbReference type="ARBA" id="ARBA00047469"/>
    </source>
</evidence>
<evidence type="ECO:0000256" key="5">
    <source>
        <dbReference type="ARBA" id="ARBA00022840"/>
    </source>
</evidence>
<dbReference type="CDD" id="cd07959">
    <property type="entry name" value="Anticodon_Ia_Leu_AEc"/>
    <property type="match status" value="1"/>
</dbReference>
<feature type="region of interest" description="Disordered" evidence="11">
    <location>
        <begin position="1"/>
        <end position="35"/>
    </location>
</feature>
<protein>
    <recommendedName>
        <fullName evidence="2">leucine--tRNA ligase</fullName>
        <ecNumber evidence="2">6.1.1.4</ecNumber>
    </recommendedName>
    <alternativeName>
        <fullName evidence="8">Leucyl-tRNA synthetase</fullName>
    </alternativeName>
</protein>
<name>A0A3A2Z670_9EURO</name>
<evidence type="ECO:0000256" key="3">
    <source>
        <dbReference type="ARBA" id="ARBA00022598"/>
    </source>
</evidence>
<dbReference type="Pfam" id="PF24810">
    <property type="entry name" value="RBD_LARS1"/>
    <property type="match status" value="1"/>
</dbReference>
<comment type="catalytic activity">
    <reaction evidence="9">
        <text>tRNA(Leu) + L-leucine + ATP = L-leucyl-tRNA(Leu) + AMP + diphosphate</text>
        <dbReference type="Rhea" id="RHEA:11688"/>
        <dbReference type="Rhea" id="RHEA-COMP:9613"/>
        <dbReference type="Rhea" id="RHEA-COMP:9622"/>
        <dbReference type="ChEBI" id="CHEBI:30616"/>
        <dbReference type="ChEBI" id="CHEBI:33019"/>
        <dbReference type="ChEBI" id="CHEBI:57427"/>
        <dbReference type="ChEBI" id="CHEBI:78442"/>
        <dbReference type="ChEBI" id="CHEBI:78494"/>
        <dbReference type="ChEBI" id="CHEBI:456215"/>
        <dbReference type="EC" id="6.1.1.4"/>
    </reaction>
</comment>
<keyword evidence="3 10" id="KW-0436">Ligase</keyword>
<sequence>MASTEIPLRPREADPEQNTLQLENTEKRDSLIASEKEYQRQWAEAGIFNQDAPASDAENKPPKYFGTMAYPYMNGTLHLGHAFTASKIEFATGFARMQGKRAVFPQGYHCSGMPIKACADKLAREVEMFGKNFEGYVDEEEPEPATERESVADSKTDVSKFSGSKSKAAAKTIQSKFQFQIMLSLGVPLEEIHKFADSSYWLEYFPPICKEDLTSFGARVDWRRSMVTTDANPFYDAFIRWQMNRLKDLGKIKFGKRYTIYSPKDGQACLDHDRSSGEGVTAQEYLCLKMRTLEWSETAKEVVADKLPADAKVYFVPATLRPETMYGQTCCFVGPKVEYSIFEVSPDTKEYYLISTRAAQNMSYQNIFPEWGVYPKVADFIGSDLVGTLVDAPLSIHKDGVRILPMESVKPTKGTGVVTCVPSNSPDDYATIMDLIKKAQYYGIQKEWAEKEILPIIDGPMGNLTAKTLVEQMKINSPKDVKQLADAKAVAYKYDFYQGTMIHGEFAGKPVQEAKPLVAKHLLETGNAFKYAEPDGQVISRSGDECVAAYLDQWYFAYGTTENGGDGEWCQKVLDHVEKGLDCYYPEAKHAFEGTIAWLAQWACTRSFGLGTKLPWDPQQLVESLSDSTIYMAYYTVCHYLHGDIYGKTPGKSSKPISPHQMTDDVWDYIFFRKDSVDTDIPAEDLAAMRREFSYWYPMDIRVSGKDLINNHLTFALYHHVALFPQQFWPQGFRVNGHLMLNGKKMSKSSGNFLTLRQAVQKYGADATRLALADSGDGIEDANLEEHSANAAILRLYELKKWAKDTLNDPSLRKGELLFFDKLFENDLNGLVIETRQHYENTFYKLALKSGFFDLQSSRDWYRENCRATGIGMHADLVRRFVELQALLLTPIAPHWADSVWKEILKKDTSIQLATYPTVPNPDPSLIAAIEYVKSTASSVTQAEASQIKKLQKGRQAAFDPAKDKKLTMYVAAAFPAWQQHYRSIVKEVYDSTGSIDSKVVAGKINKAELKKAMPFIQSLKKRIETGDSPERVFSEHLQFDERQALREMIPGLKSTVRKLQSVELVLVKEGEETGEVITTGEGGEKVPLQPISGAALPGNPASLFENV</sequence>
<keyword evidence="7 10" id="KW-0030">Aminoacyl-tRNA synthetase</keyword>
<dbReference type="SUPFAM" id="SSF47323">
    <property type="entry name" value="Anticodon-binding domain of a subclass of class I aminoacyl-tRNA synthetases"/>
    <property type="match status" value="1"/>
</dbReference>
<dbReference type="InterPro" id="IPR009080">
    <property type="entry name" value="tRNAsynth_Ia_anticodon-bd"/>
</dbReference>
<feature type="domain" description="Leucine--tRNA ligase RagD-binding" evidence="14">
    <location>
        <begin position="971"/>
        <end position="1026"/>
    </location>
</feature>
<evidence type="ECO:0000256" key="7">
    <source>
        <dbReference type="ARBA" id="ARBA00023146"/>
    </source>
</evidence>
<evidence type="ECO:0000259" key="14">
    <source>
        <dbReference type="Pfam" id="PF24810"/>
    </source>
</evidence>
<feature type="region of interest" description="Disordered" evidence="11">
    <location>
        <begin position="138"/>
        <end position="159"/>
    </location>
</feature>
<dbReference type="Pfam" id="PF08264">
    <property type="entry name" value="Anticodon_1"/>
    <property type="match status" value="1"/>
</dbReference>
<dbReference type="Pfam" id="PF00133">
    <property type="entry name" value="tRNA-synt_1"/>
    <property type="match status" value="2"/>
</dbReference>
<evidence type="ECO:0000256" key="8">
    <source>
        <dbReference type="ARBA" id="ARBA00030520"/>
    </source>
</evidence>
<feature type="domain" description="Aminoacyl-tRNA synthetase class Ia" evidence="12">
    <location>
        <begin position="39"/>
        <end position="122"/>
    </location>
</feature>
<comment type="similarity">
    <text evidence="1 10">Belongs to the class-I aminoacyl-tRNA synthetase family.</text>
</comment>
<evidence type="ECO:0000256" key="6">
    <source>
        <dbReference type="ARBA" id="ARBA00022917"/>
    </source>
</evidence>
<dbReference type="Gene3D" id="3.90.740.10">
    <property type="entry name" value="Valyl/Leucyl/Isoleucyl-tRNA synthetase, editing domain"/>
    <property type="match status" value="1"/>
</dbReference>
<feature type="compositionally biased region" description="Basic and acidic residues" evidence="11">
    <location>
        <begin position="24"/>
        <end position="35"/>
    </location>
</feature>
<accession>A0A3A2Z670</accession>
<organism evidence="15 16">
    <name type="scientific">Aspergillus sclerotialis</name>
    <dbReference type="NCBI Taxonomy" id="2070753"/>
    <lineage>
        <taxon>Eukaryota</taxon>
        <taxon>Fungi</taxon>
        <taxon>Dikarya</taxon>
        <taxon>Ascomycota</taxon>
        <taxon>Pezizomycotina</taxon>
        <taxon>Eurotiomycetes</taxon>
        <taxon>Eurotiomycetidae</taxon>
        <taxon>Eurotiales</taxon>
        <taxon>Aspergillaceae</taxon>
        <taxon>Aspergillus</taxon>
        <taxon>Aspergillus subgen. Polypaecilum</taxon>
    </lineage>
</organism>
<evidence type="ECO:0000313" key="15">
    <source>
        <dbReference type="EMBL" id="RJE18170.1"/>
    </source>
</evidence>
<dbReference type="AlphaFoldDB" id="A0A3A2Z670"/>
<dbReference type="PANTHER" id="PTHR45794:SF1">
    <property type="entry name" value="LEUCINE--TRNA LIGASE, CYTOPLASMIC"/>
    <property type="match status" value="1"/>
</dbReference>
<dbReference type="EC" id="6.1.1.4" evidence="2"/>
<reference evidence="16" key="1">
    <citation type="submission" date="2017-02" db="EMBL/GenBank/DDBJ databases">
        <authorList>
            <person name="Tafer H."/>
            <person name="Lopandic K."/>
        </authorList>
    </citation>
    <scope>NUCLEOTIDE SEQUENCE [LARGE SCALE GENOMIC DNA]</scope>
    <source>
        <strain evidence="16">CBS 366.77</strain>
    </source>
</reference>
<comment type="caution">
    <text evidence="15">The sequence shown here is derived from an EMBL/GenBank/DDBJ whole genome shotgun (WGS) entry which is preliminary data.</text>
</comment>
<dbReference type="OrthoDB" id="10249672at2759"/>
<dbReference type="Proteomes" id="UP000266188">
    <property type="component" value="Unassembled WGS sequence"/>
</dbReference>
<dbReference type="InterPro" id="IPR004493">
    <property type="entry name" value="Leu-tRNA-synth_Ia_arc/euk"/>
</dbReference>
<dbReference type="GO" id="GO:0005524">
    <property type="term" value="F:ATP binding"/>
    <property type="evidence" value="ECO:0007669"/>
    <property type="project" value="UniProtKB-KW"/>
</dbReference>
<dbReference type="Gene3D" id="1.10.730.10">
    <property type="entry name" value="Isoleucyl-tRNA Synthetase, Domain 1"/>
    <property type="match status" value="1"/>
</dbReference>
<evidence type="ECO:0000256" key="4">
    <source>
        <dbReference type="ARBA" id="ARBA00022741"/>
    </source>
</evidence>
<dbReference type="GO" id="GO:0002161">
    <property type="term" value="F:aminoacyl-tRNA deacylase activity"/>
    <property type="evidence" value="ECO:0007669"/>
    <property type="project" value="InterPro"/>
</dbReference>
<dbReference type="InterPro" id="IPR055416">
    <property type="entry name" value="RBD_LARS1"/>
</dbReference>
<dbReference type="Gene3D" id="3.40.50.620">
    <property type="entry name" value="HUPs"/>
    <property type="match status" value="1"/>
</dbReference>
<dbReference type="SUPFAM" id="SSF52374">
    <property type="entry name" value="Nucleotidylyl transferase"/>
    <property type="match status" value="1"/>
</dbReference>
<dbReference type="SUPFAM" id="SSF50677">
    <property type="entry name" value="ValRS/IleRS/LeuRS editing domain"/>
    <property type="match status" value="1"/>
</dbReference>
<dbReference type="NCBIfam" id="TIGR00395">
    <property type="entry name" value="leuS_arch"/>
    <property type="match status" value="1"/>
</dbReference>
<dbReference type="InterPro" id="IPR014729">
    <property type="entry name" value="Rossmann-like_a/b/a_fold"/>
</dbReference>
<keyword evidence="6 10" id="KW-0648">Protein biosynthesis</keyword>
<dbReference type="InterPro" id="IPR002300">
    <property type="entry name" value="aa-tRNA-synth_Ia"/>
</dbReference>
<evidence type="ECO:0000256" key="10">
    <source>
        <dbReference type="RuleBase" id="RU363035"/>
    </source>
</evidence>
<dbReference type="NCBIfam" id="NF008957">
    <property type="entry name" value="PRK12300.1"/>
    <property type="match status" value="1"/>
</dbReference>
<dbReference type="InterPro" id="IPR013155">
    <property type="entry name" value="M/V/L/I-tRNA-synth_anticd-bd"/>
</dbReference>
<dbReference type="STRING" id="2070753.A0A3A2Z670"/>
<dbReference type="PANTHER" id="PTHR45794">
    <property type="entry name" value="LEUCYL-TRNA SYNTHETASE"/>
    <property type="match status" value="1"/>
</dbReference>
<gene>
    <name evidence="15" type="ORF">PHISCL_09495</name>
</gene>
<dbReference type="FunFam" id="3.90.740.10:FF:000001">
    <property type="entry name" value="Leucine--tRNA ligase, cytoplasmic"/>
    <property type="match status" value="1"/>
</dbReference>
<evidence type="ECO:0000313" key="16">
    <source>
        <dbReference type="Proteomes" id="UP000266188"/>
    </source>
</evidence>
<evidence type="ECO:0000259" key="12">
    <source>
        <dbReference type="Pfam" id="PF00133"/>
    </source>
</evidence>
<dbReference type="PROSITE" id="PS00178">
    <property type="entry name" value="AA_TRNA_LIGASE_I"/>
    <property type="match status" value="1"/>
</dbReference>
<evidence type="ECO:0000259" key="13">
    <source>
        <dbReference type="Pfam" id="PF08264"/>
    </source>
</evidence>
<feature type="domain" description="Aminoacyl-tRNA synthetase class Ia" evidence="12">
    <location>
        <begin position="201"/>
        <end position="784"/>
    </location>
</feature>
<evidence type="ECO:0000256" key="2">
    <source>
        <dbReference type="ARBA" id="ARBA00013164"/>
    </source>
</evidence>
<proteinExistence type="inferred from homology"/>
<dbReference type="InterPro" id="IPR001412">
    <property type="entry name" value="aa-tRNA-synth_I_CS"/>
</dbReference>
<dbReference type="GO" id="GO:0004823">
    <property type="term" value="F:leucine-tRNA ligase activity"/>
    <property type="evidence" value="ECO:0007669"/>
    <property type="project" value="UniProtKB-EC"/>
</dbReference>
<feature type="compositionally biased region" description="Basic and acidic residues" evidence="11">
    <location>
        <begin position="145"/>
        <end position="158"/>
    </location>
</feature>